<dbReference type="PANTHER" id="PTHR30390">
    <property type="entry name" value="SEDOHEPTULOSE 7-PHOSPHATE ISOMERASE / DNAA INITIATOR-ASSOCIATING FACTOR FOR REPLICATION INITIATION"/>
    <property type="match status" value="1"/>
</dbReference>
<dbReference type="STRING" id="1134435.AC731_018460"/>
<dbReference type="CDD" id="cd05006">
    <property type="entry name" value="SIS_GmhA"/>
    <property type="match status" value="1"/>
</dbReference>
<evidence type="ECO:0000313" key="3">
    <source>
        <dbReference type="Proteomes" id="UP000036902"/>
    </source>
</evidence>
<keyword evidence="3" id="KW-1185">Reference proteome</keyword>
<gene>
    <name evidence="2" type="ORF">AC731_018460</name>
</gene>
<dbReference type="Gene3D" id="3.40.50.10490">
    <property type="entry name" value="Glucose-6-phosphate isomerase like protein, domain 1"/>
    <property type="match status" value="1"/>
</dbReference>
<reference evidence="3" key="1">
    <citation type="submission" date="2016-03" db="EMBL/GenBank/DDBJ databases">
        <authorList>
            <person name="Ma C."/>
            <person name="Zhou S."/>
            <person name="Yang G."/>
        </authorList>
    </citation>
    <scope>NUCLEOTIDE SEQUENCE [LARGE SCALE GENOMIC DNA]</scope>
    <source>
        <strain evidence="3">SgZ-1</strain>
    </source>
</reference>
<keyword evidence="2" id="KW-0413">Isomerase</keyword>
<dbReference type="GO" id="GO:0016853">
    <property type="term" value="F:isomerase activity"/>
    <property type="evidence" value="ECO:0007669"/>
    <property type="project" value="UniProtKB-KW"/>
</dbReference>
<dbReference type="KEGG" id="thu:AC731_018460"/>
<dbReference type="InterPro" id="IPR046348">
    <property type="entry name" value="SIS_dom_sf"/>
</dbReference>
<dbReference type="InterPro" id="IPR035461">
    <property type="entry name" value="GmhA/DiaA"/>
</dbReference>
<dbReference type="GO" id="GO:1901135">
    <property type="term" value="P:carbohydrate derivative metabolic process"/>
    <property type="evidence" value="ECO:0007669"/>
    <property type="project" value="InterPro"/>
</dbReference>
<protein>
    <submittedName>
        <fullName evidence="2">Phosphoheptose isomerase</fullName>
    </submittedName>
</protein>
<dbReference type="PROSITE" id="PS51464">
    <property type="entry name" value="SIS"/>
    <property type="match status" value="1"/>
</dbReference>
<dbReference type="Proteomes" id="UP000036902">
    <property type="component" value="Chromosome"/>
</dbReference>
<evidence type="ECO:0000313" key="2">
    <source>
        <dbReference type="EMBL" id="AMO38754.1"/>
    </source>
</evidence>
<dbReference type="EMBL" id="CP014646">
    <property type="protein sequence ID" value="AMO38754.1"/>
    <property type="molecule type" value="Genomic_DNA"/>
</dbReference>
<dbReference type="RefSeq" id="WP_048708362.1">
    <property type="nucleotide sequence ID" value="NZ_CP014646.1"/>
</dbReference>
<dbReference type="SUPFAM" id="SSF53697">
    <property type="entry name" value="SIS domain"/>
    <property type="match status" value="1"/>
</dbReference>
<dbReference type="PANTHER" id="PTHR30390:SF6">
    <property type="entry name" value="DNAA INITIATOR-ASSOCIATING PROTEIN DIAA"/>
    <property type="match status" value="1"/>
</dbReference>
<feature type="domain" description="SIS" evidence="1">
    <location>
        <begin position="36"/>
        <end position="197"/>
    </location>
</feature>
<dbReference type="Pfam" id="PF13580">
    <property type="entry name" value="SIS_2"/>
    <property type="match status" value="1"/>
</dbReference>
<dbReference type="AlphaFoldDB" id="A0A127KAQ5"/>
<sequence>MDLIERISRQFQDNTRTTHDALEMLAAPIAGAVEVMTSSLLDNGKILVCGGSGSSGDARRFAAQLVNGFELERPSLAAFALSADASTLAPIAGDPSPAALFSRQILALGQPGDVLLTLSTRGDSSRIVDAIQAAQERDMRIIALTGIEGGTVAELLGPEDIHLCAPADRTARIQELHLLILHCLCDGIDCLLLGVED</sequence>
<dbReference type="GO" id="GO:0097367">
    <property type="term" value="F:carbohydrate derivative binding"/>
    <property type="evidence" value="ECO:0007669"/>
    <property type="project" value="InterPro"/>
</dbReference>
<dbReference type="InterPro" id="IPR050099">
    <property type="entry name" value="SIS_GmhA/DiaA_subfam"/>
</dbReference>
<organism evidence="2 3">
    <name type="scientific">Thauera humireducens</name>
    <dbReference type="NCBI Taxonomy" id="1134435"/>
    <lineage>
        <taxon>Bacteria</taxon>
        <taxon>Pseudomonadati</taxon>
        <taxon>Pseudomonadota</taxon>
        <taxon>Betaproteobacteria</taxon>
        <taxon>Rhodocyclales</taxon>
        <taxon>Zoogloeaceae</taxon>
        <taxon>Thauera</taxon>
    </lineage>
</organism>
<evidence type="ECO:0000259" key="1">
    <source>
        <dbReference type="PROSITE" id="PS51464"/>
    </source>
</evidence>
<name>A0A127KAQ5_9RHOO</name>
<proteinExistence type="predicted"/>
<dbReference type="InterPro" id="IPR001347">
    <property type="entry name" value="SIS_dom"/>
</dbReference>
<accession>A0A127KAQ5</accession>